<feature type="domain" description="Pseudouridine synthase RsuA/RluA-like" evidence="1">
    <location>
        <begin position="9"/>
        <end position="165"/>
    </location>
</feature>
<protein>
    <recommendedName>
        <fullName evidence="1">Pseudouridine synthase RsuA/RluA-like domain-containing protein</fullName>
    </recommendedName>
</protein>
<comment type="caution">
    <text evidence="2">The sequence shown here is derived from an EMBL/GenBank/DDBJ whole genome shotgun (WGS) entry which is preliminary data.</text>
</comment>
<dbReference type="RefSeq" id="WP_108311864.1">
    <property type="nucleotide sequence ID" value="NZ_NESN01000001.1"/>
</dbReference>
<evidence type="ECO:0000259" key="1">
    <source>
        <dbReference type="Pfam" id="PF00849"/>
    </source>
</evidence>
<keyword evidence="3" id="KW-1185">Reference proteome</keyword>
<dbReference type="Proteomes" id="UP000250790">
    <property type="component" value="Unassembled WGS sequence"/>
</dbReference>
<dbReference type="AlphaFoldDB" id="A0A315ED93"/>
<dbReference type="GO" id="GO:0009982">
    <property type="term" value="F:pseudouridine synthase activity"/>
    <property type="evidence" value="ECO:0007669"/>
    <property type="project" value="InterPro"/>
</dbReference>
<dbReference type="SUPFAM" id="SSF51182">
    <property type="entry name" value="RmlC-like cupins"/>
    <property type="match status" value="1"/>
</dbReference>
<dbReference type="GO" id="GO:0003723">
    <property type="term" value="F:RNA binding"/>
    <property type="evidence" value="ECO:0007669"/>
    <property type="project" value="InterPro"/>
</dbReference>
<dbReference type="PROSITE" id="PS01129">
    <property type="entry name" value="PSI_RLU"/>
    <property type="match status" value="1"/>
</dbReference>
<dbReference type="Pfam" id="PF00849">
    <property type="entry name" value="PseudoU_synth_2"/>
    <property type="match status" value="1"/>
</dbReference>
<gene>
    <name evidence="2" type="ORF">B9Z37_02475</name>
</gene>
<name>A0A315ED93_9BURK</name>
<dbReference type="PANTHER" id="PTHR21600">
    <property type="entry name" value="MITOCHONDRIAL RNA PSEUDOURIDINE SYNTHASE"/>
    <property type="match status" value="1"/>
</dbReference>
<dbReference type="SUPFAM" id="SSF55120">
    <property type="entry name" value="Pseudouridine synthase"/>
    <property type="match status" value="1"/>
</dbReference>
<dbReference type="EMBL" id="NESN01000001">
    <property type="protein sequence ID" value="PUE55880.1"/>
    <property type="molecule type" value="Genomic_DNA"/>
</dbReference>
<dbReference type="OrthoDB" id="9785808at2"/>
<dbReference type="InterPro" id="IPR050188">
    <property type="entry name" value="RluA_PseudoU_synthase"/>
</dbReference>
<dbReference type="PANTHER" id="PTHR21600:SF89">
    <property type="entry name" value="RIBOSOMAL LARGE SUBUNIT PSEUDOURIDINE SYNTHASE A"/>
    <property type="match status" value="1"/>
</dbReference>
<evidence type="ECO:0000313" key="3">
    <source>
        <dbReference type="Proteomes" id="UP000250790"/>
    </source>
</evidence>
<accession>A0A315ED93</accession>
<organism evidence="2 3">
    <name type="scientific">Limnohabitans parvus II-B4</name>
    <dbReference type="NCBI Taxonomy" id="1293052"/>
    <lineage>
        <taxon>Bacteria</taxon>
        <taxon>Pseudomonadati</taxon>
        <taxon>Pseudomonadota</taxon>
        <taxon>Betaproteobacteria</taxon>
        <taxon>Burkholderiales</taxon>
        <taxon>Comamonadaceae</taxon>
        <taxon>Limnohabitans</taxon>
    </lineage>
</organism>
<dbReference type="InterPro" id="IPR006224">
    <property type="entry name" value="PsdUridine_synth_RluA-like_CS"/>
</dbReference>
<dbReference type="InterPro" id="IPR006145">
    <property type="entry name" value="PsdUridine_synth_RsuA/RluA"/>
</dbReference>
<sequence>MTPIYEDEHLLVLEKPSGLLSVPGRGPDKQDCLASRVQAVYPEALVVHRLDQDTSGLLVMARGIEAQRRMSRLFETRQVHKRYMAVVAGQPLQSQQAVPADEDGWRTIDGPILLDWERRPIHIVHPDGKASRSRWRAQQSSDTATLVELEPVTGRTHQLRVHLQSIGHPMLGDALYAPAPVRALSPRLMLHAQSLAFPHPFTDAPMAFEVPTDWSAHAPYGHFTEVPTMSFEAFKQQALAEGFDEVLERTWEPNVVLETHTHPFAVKARVTAGQLWLSCAAPDGSPQKRYLTPGDEFSLNRDEPHAEQYGPEGATYWVARKN</sequence>
<dbReference type="GO" id="GO:0140098">
    <property type="term" value="F:catalytic activity, acting on RNA"/>
    <property type="evidence" value="ECO:0007669"/>
    <property type="project" value="UniProtKB-ARBA"/>
</dbReference>
<proteinExistence type="predicted"/>
<dbReference type="InterPro" id="IPR020103">
    <property type="entry name" value="PsdUridine_synth_cat_dom_sf"/>
</dbReference>
<dbReference type="InterPro" id="IPR011051">
    <property type="entry name" value="RmlC_Cupin_sf"/>
</dbReference>
<dbReference type="Gene3D" id="3.30.2350.10">
    <property type="entry name" value="Pseudouridine synthase"/>
    <property type="match status" value="1"/>
</dbReference>
<dbReference type="GO" id="GO:0000455">
    <property type="term" value="P:enzyme-directed rRNA pseudouridine synthesis"/>
    <property type="evidence" value="ECO:0007669"/>
    <property type="project" value="TreeGrafter"/>
</dbReference>
<dbReference type="CDD" id="cd02869">
    <property type="entry name" value="PseudoU_synth_RluA_like"/>
    <property type="match status" value="1"/>
</dbReference>
<reference evidence="2 3" key="1">
    <citation type="submission" date="2017-04" db="EMBL/GenBank/DDBJ databases">
        <title>Unexpected and diverse lifestyles within the genus Limnohabitans.</title>
        <authorList>
            <person name="Kasalicky V."/>
            <person name="Mehrshad M."/>
            <person name="Andrei S.-A."/>
            <person name="Salcher M."/>
            <person name="Kratochvilova H."/>
            <person name="Simek K."/>
            <person name="Ghai R."/>
        </authorList>
    </citation>
    <scope>NUCLEOTIDE SEQUENCE [LARGE SCALE GENOMIC DNA]</scope>
    <source>
        <strain evidence="2 3">II-B4</strain>
    </source>
</reference>
<evidence type="ECO:0000313" key="2">
    <source>
        <dbReference type="EMBL" id="PUE55880.1"/>
    </source>
</evidence>